<keyword evidence="3 5" id="KW-0560">Oxidoreductase</keyword>
<reference evidence="5 6" key="1">
    <citation type="submission" date="2019-02" db="EMBL/GenBank/DDBJ databases">
        <title>Deep-cultivation of Planctomycetes and their phenomic and genomic characterization uncovers novel biology.</title>
        <authorList>
            <person name="Wiegand S."/>
            <person name="Jogler M."/>
            <person name="Boedeker C."/>
            <person name="Pinto D."/>
            <person name="Vollmers J."/>
            <person name="Rivas-Marin E."/>
            <person name="Kohn T."/>
            <person name="Peeters S.H."/>
            <person name="Heuer A."/>
            <person name="Rast P."/>
            <person name="Oberbeckmann S."/>
            <person name="Bunk B."/>
            <person name="Jeske O."/>
            <person name="Meyerdierks A."/>
            <person name="Storesund J.E."/>
            <person name="Kallscheuer N."/>
            <person name="Luecker S."/>
            <person name="Lage O.M."/>
            <person name="Pohl T."/>
            <person name="Merkel B.J."/>
            <person name="Hornburger P."/>
            <person name="Mueller R.-W."/>
            <person name="Bruemmer F."/>
            <person name="Labrenz M."/>
            <person name="Spormann A.M."/>
            <person name="Op den Camp H."/>
            <person name="Overmann J."/>
            <person name="Amann R."/>
            <person name="Jetten M.S.M."/>
            <person name="Mascher T."/>
            <person name="Medema M.H."/>
            <person name="Devos D.P."/>
            <person name="Kaster A.-K."/>
            <person name="Ovreas L."/>
            <person name="Rohde M."/>
            <person name="Galperin M.Y."/>
            <person name="Jogler C."/>
        </authorList>
    </citation>
    <scope>NUCLEOTIDE SEQUENCE [LARGE SCALE GENOMIC DNA]</scope>
    <source>
        <strain evidence="5 6">Mal52</strain>
    </source>
</reference>
<dbReference type="GO" id="GO:0009229">
    <property type="term" value="P:thiamine diphosphate biosynthetic process"/>
    <property type="evidence" value="ECO:0007669"/>
    <property type="project" value="UniProtKB-UniPathway"/>
</dbReference>
<dbReference type="GO" id="GO:0005737">
    <property type="term" value="C:cytoplasm"/>
    <property type="evidence" value="ECO:0007669"/>
    <property type="project" value="TreeGrafter"/>
</dbReference>
<dbReference type="GO" id="GO:0050660">
    <property type="term" value="F:flavin adenine dinucleotide binding"/>
    <property type="evidence" value="ECO:0007669"/>
    <property type="project" value="InterPro"/>
</dbReference>
<evidence type="ECO:0000313" key="5">
    <source>
        <dbReference type="EMBL" id="QDU44002.1"/>
    </source>
</evidence>
<gene>
    <name evidence="5" type="primary">hcnC</name>
    <name evidence="5" type="ORF">Mal52_24800</name>
</gene>
<evidence type="ECO:0000256" key="2">
    <source>
        <dbReference type="ARBA" id="ARBA00022977"/>
    </source>
</evidence>
<organism evidence="5 6">
    <name type="scientific">Symmachiella dynata</name>
    <dbReference type="NCBI Taxonomy" id="2527995"/>
    <lineage>
        <taxon>Bacteria</taxon>
        <taxon>Pseudomonadati</taxon>
        <taxon>Planctomycetota</taxon>
        <taxon>Planctomycetia</taxon>
        <taxon>Planctomycetales</taxon>
        <taxon>Planctomycetaceae</taxon>
        <taxon>Symmachiella</taxon>
    </lineage>
</organism>
<dbReference type="UniPathway" id="UPA00060"/>
<evidence type="ECO:0000259" key="4">
    <source>
        <dbReference type="Pfam" id="PF01266"/>
    </source>
</evidence>
<evidence type="ECO:0000256" key="1">
    <source>
        <dbReference type="ARBA" id="ARBA00004948"/>
    </source>
</evidence>
<dbReference type="EC" id="1.4.99.5" evidence="5"/>
<keyword evidence="2" id="KW-0784">Thiamine biosynthesis</keyword>
<comment type="pathway">
    <text evidence="1">Cofactor biosynthesis; thiamine diphosphate biosynthesis.</text>
</comment>
<dbReference type="Proteomes" id="UP000319383">
    <property type="component" value="Chromosome"/>
</dbReference>
<dbReference type="NCBIfam" id="TIGR02352">
    <property type="entry name" value="thiamin_ThiO"/>
    <property type="match status" value="1"/>
</dbReference>
<accession>A0A517ZNE2</accession>
<sequence length="375" mass="39605">MSDVIVIGGGVIGLSIAYELSGRGASVTVVDQGPLGREASWAGAGMLPPTAEAGTAEPALRLQSASQELWPQFSESLQAETGIDNGYRRSGGLEIRYGGPPDALHNDIEFAQQRGVEVEALTPQAARRYEPNLADNISSAYRIPEMAQIRNPRHVKALLAACTARGVRMIAGTPVYGFERSGEKIIGVNTSDGVLNAGQFLVSAGSWSQHILQTVGCSVTTQPVRGQIVLLSAQPLPFGHILLSGRKYLVPRPDGRILVGATVESVGFNKTNTAEGLSGLLDFATGLVPCLAEATFERAWAGLRPRSADGLPYLGRAPGTENLFVATGHFRDGLQLSPITGTLMASLVLGEKPALCLDDYACDRQQPTMDAGSKL</sequence>
<dbReference type="SUPFAM" id="SSF54373">
    <property type="entry name" value="FAD-linked reductases, C-terminal domain"/>
    <property type="match status" value="1"/>
</dbReference>
<dbReference type="AlphaFoldDB" id="A0A517ZNE2"/>
<keyword evidence="6" id="KW-1185">Reference proteome</keyword>
<dbReference type="InterPro" id="IPR006076">
    <property type="entry name" value="FAD-dep_OxRdtase"/>
</dbReference>
<dbReference type="KEGG" id="sdyn:Mal52_24800"/>
<name>A0A517ZNE2_9PLAN</name>
<dbReference type="EMBL" id="CP036276">
    <property type="protein sequence ID" value="QDU44002.1"/>
    <property type="molecule type" value="Genomic_DNA"/>
</dbReference>
<protein>
    <submittedName>
        <fullName evidence="5">Hydrogen cyanide synthase subunit HcnC</fullName>
        <ecNumber evidence="5">1.4.99.5</ecNumber>
    </submittedName>
</protein>
<dbReference type="InterPro" id="IPR036188">
    <property type="entry name" value="FAD/NAD-bd_sf"/>
</dbReference>
<dbReference type="PANTHER" id="PTHR13847:SF289">
    <property type="entry name" value="GLYCINE OXIDASE"/>
    <property type="match status" value="1"/>
</dbReference>
<proteinExistence type="predicted"/>
<dbReference type="Gene3D" id="3.30.9.10">
    <property type="entry name" value="D-Amino Acid Oxidase, subunit A, domain 2"/>
    <property type="match status" value="1"/>
</dbReference>
<dbReference type="PANTHER" id="PTHR13847">
    <property type="entry name" value="SARCOSINE DEHYDROGENASE-RELATED"/>
    <property type="match status" value="1"/>
</dbReference>
<dbReference type="Gene3D" id="3.50.50.60">
    <property type="entry name" value="FAD/NAD(P)-binding domain"/>
    <property type="match status" value="1"/>
</dbReference>
<dbReference type="Pfam" id="PF01266">
    <property type="entry name" value="DAO"/>
    <property type="match status" value="1"/>
</dbReference>
<feature type="domain" description="FAD dependent oxidoreductase" evidence="4">
    <location>
        <begin position="3"/>
        <end position="347"/>
    </location>
</feature>
<evidence type="ECO:0000256" key="3">
    <source>
        <dbReference type="ARBA" id="ARBA00023002"/>
    </source>
</evidence>
<dbReference type="GO" id="GO:0050622">
    <property type="term" value="F:glycine dehydrogenase (cyanide-forming) activity"/>
    <property type="evidence" value="ECO:0007669"/>
    <property type="project" value="UniProtKB-EC"/>
</dbReference>
<dbReference type="SUPFAM" id="SSF51905">
    <property type="entry name" value="FAD/NAD(P)-binding domain"/>
    <property type="match status" value="1"/>
</dbReference>
<dbReference type="GO" id="GO:0009228">
    <property type="term" value="P:thiamine biosynthetic process"/>
    <property type="evidence" value="ECO:0007669"/>
    <property type="project" value="UniProtKB-KW"/>
</dbReference>
<dbReference type="InterPro" id="IPR012727">
    <property type="entry name" value="Gly_oxidase_ThiO"/>
</dbReference>
<dbReference type="RefSeq" id="WP_145376277.1">
    <property type="nucleotide sequence ID" value="NZ_CP036276.1"/>
</dbReference>
<evidence type="ECO:0000313" key="6">
    <source>
        <dbReference type="Proteomes" id="UP000319383"/>
    </source>
</evidence>